<feature type="region of interest" description="Disordered" evidence="1">
    <location>
        <begin position="182"/>
        <end position="204"/>
    </location>
</feature>
<dbReference type="PANTHER" id="PTHR22444">
    <property type="entry name" value="GLUTAMATE-RICH PROTEIN 1"/>
    <property type="match status" value="1"/>
</dbReference>
<protein>
    <submittedName>
        <fullName evidence="2">Glutamate rich 1</fullName>
    </submittedName>
</protein>
<dbReference type="CTD" id="157697"/>
<reference evidence="2" key="3">
    <citation type="submission" date="2025-09" db="UniProtKB">
        <authorList>
            <consortium name="Ensembl"/>
        </authorList>
    </citation>
    <scope>IDENTIFICATION</scope>
</reference>
<dbReference type="KEGG" id="cjo:107312153"/>
<sequence>MAGSRKEVVEYLGKETSVKEKVFIKNVLKRLYPETSPSPVHVLSGKEEAVLINLGSKSKKNDLENVQVLSADAGTSSGTLSKSSQGSDSTIPPPRRVYTVSPPPEGYVAAVADTDNITVSENSEGSADSSDEEHEVQTKRKRIRRKKLKNSLQDSNILHGEQVESGMQETLVEDNLQLQQIDSSKISKNKRRKMKKKRQKEKMRAAGLLTKTTSVDFTYQPDKNNREGASDLKDTDEKADSILDFLQATQQIYFADNKSKCSDSTVNSAAQELLQCLESRNVSSLDVTLLHQMKSLVLLRDIDRLKDALKQFQEHSMMPPGTEIQQRLRNNGYPSAENDTWVYKVAADSSCRKNSHQLIGHNAATGSLAPGRVWDQSLQLQHTPAGSTEETFRDPLSCAGM</sequence>
<dbReference type="Ensembl" id="ENSCJPT00005013884.1">
    <property type="protein sequence ID" value="ENSCJPP00005009286.1"/>
    <property type="gene ID" value="ENSCJPG00005008171.1"/>
</dbReference>
<reference evidence="2" key="1">
    <citation type="submission" date="2015-11" db="EMBL/GenBank/DDBJ databases">
        <authorList>
            <consortium name="International Coturnix japonica Genome Analysis Consortium"/>
            <person name="Warren W."/>
            <person name="Burt D.W."/>
            <person name="Antin P.B."/>
            <person name="Lanford R."/>
            <person name="Gros J."/>
            <person name="Wilson R.K."/>
        </authorList>
    </citation>
    <scope>NUCLEOTIDE SEQUENCE [LARGE SCALE GENOMIC DNA]</scope>
</reference>
<evidence type="ECO:0000313" key="3">
    <source>
        <dbReference type="Proteomes" id="UP000694412"/>
    </source>
</evidence>
<accession>A0A8C2T6Y9</accession>
<organism evidence="2 3">
    <name type="scientific">Coturnix japonica</name>
    <name type="common">Japanese quail</name>
    <name type="synonym">Coturnix coturnix japonica</name>
    <dbReference type="NCBI Taxonomy" id="93934"/>
    <lineage>
        <taxon>Eukaryota</taxon>
        <taxon>Metazoa</taxon>
        <taxon>Chordata</taxon>
        <taxon>Craniata</taxon>
        <taxon>Vertebrata</taxon>
        <taxon>Euteleostomi</taxon>
        <taxon>Archelosauria</taxon>
        <taxon>Archosauria</taxon>
        <taxon>Dinosauria</taxon>
        <taxon>Saurischia</taxon>
        <taxon>Theropoda</taxon>
        <taxon>Coelurosauria</taxon>
        <taxon>Aves</taxon>
        <taxon>Neognathae</taxon>
        <taxon>Galloanserae</taxon>
        <taxon>Galliformes</taxon>
        <taxon>Phasianidae</taxon>
        <taxon>Perdicinae</taxon>
        <taxon>Coturnix</taxon>
    </lineage>
</organism>
<name>A0A8C2T6Y9_COTJA</name>
<dbReference type="GeneID" id="107312153"/>
<reference evidence="2" key="2">
    <citation type="submission" date="2025-08" db="UniProtKB">
        <authorList>
            <consortium name="Ensembl"/>
        </authorList>
    </citation>
    <scope>IDENTIFICATION</scope>
</reference>
<dbReference type="PANTHER" id="PTHR22444:SF1">
    <property type="entry name" value="GLUTAMATE-RICH PROTEIN 1"/>
    <property type="match status" value="1"/>
</dbReference>
<dbReference type="InterPro" id="IPR026719">
    <property type="entry name" value="ERICH1"/>
</dbReference>
<proteinExistence type="predicted"/>
<dbReference type="Proteomes" id="UP000694412">
    <property type="component" value="Chromosome 3"/>
</dbReference>
<evidence type="ECO:0000313" key="2">
    <source>
        <dbReference type="Ensembl" id="ENSCJPP00005009286.1"/>
    </source>
</evidence>
<feature type="compositionally biased region" description="Polar residues" evidence="1">
    <location>
        <begin position="115"/>
        <end position="128"/>
    </location>
</feature>
<feature type="compositionally biased region" description="Basic residues" evidence="1">
    <location>
        <begin position="187"/>
        <end position="201"/>
    </location>
</feature>
<gene>
    <name evidence="2" type="primary">ERICH1</name>
</gene>
<feature type="region of interest" description="Disordered" evidence="1">
    <location>
        <begin position="68"/>
        <end position="149"/>
    </location>
</feature>
<keyword evidence="3" id="KW-1185">Reference proteome</keyword>
<dbReference type="RefSeq" id="XP_015714825.1">
    <property type="nucleotide sequence ID" value="XM_015859339.2"/>
</dbReference>
<dbReference type="AlphaFoldDB" id="A0A8C2T6Y9"/>
<dbReference type="OrthoDB" id="6151351at2759"/>
<feature type="compositionally biased region" description="Low complexity" evidence="1">
    <location>
        <begin position="74"/>
        <end position="90"/>
    </location>
</feature>
<evidence type="ECO:0000256" key="1">
    <source>
        <dbReference type="SAM" id="MobiDB-lite"/>
    </source>
</evidence>
<dbReference type="GeneTree" id="ENSGT00390000005606"/>
<feature type="compositionally biased region" description="Pro residues" evidence="1">
    <location>
        <begin position="91"/>
        <end position="105"/>
    </location>
</feature>
<feature type="region of interest" description="Disordered" evidence="1">
    <location>
        <begin position="381"/>
        <end position="401"/>
    </location>
</feature>
<feature type="compositionally biased region" description="Basic residues" evidence="1">
    <location>
        <begin position="139"/>
        <end position="149"/>
    </location>
</feature>